<evidence type="ECO:0000313" key="1">
    <source>
        <dbReference type="EnsemblPlants" id="AVESA.00010b.r2.5DG0947640.1.CDS"/>
    </source>
</evidence>
<reference evidence="1" key="2">
    <citation type="submission" date="2025-09" db="UniProtKB">
        <authorList>
            <consortium name="EnsemblPlants"/>
        </authorList>
    </citation>
    <scope>IDENTIFICATION</scope>
</reference>
<sequence length="709" mass="77944">MEFISLGPEDGQEEEGTTLQTTEARTTAQDATTKASSSEDIVIDPEEEEEEGQFASDTQAVDVINGLEPLAFQHQPQDRPPTAIFDTSTNKALRQTEAPGVTAAPQLASQHQPQDTMDSTNKASSSSSSPPHDFIDLEEGQFLSQPEQTQAVDAINGVDPLASQHQPQDRTSTKASVDFIDLEQGQVACEAGAEAAQLQAQALVVNGVAPLASSEHQPEDIPSAADGTQASDGIIDLEEGQVEDMDLSDDDVVVVKHQPPHAPVQAQASVPAALQTIHDVSVVIDKGDNAPGTVTPVHASRTAFIDESPTRGVKRARVESAEPSVRVVYNNLTRESKRRLMELMQQWSEWQARKQHSLTESVEEILECGEETYYPALHVGSERYAVSFCVDYQARENVAVDDGAVPLYNREFTLGSSPLGDSANSESKKDNDDSRCFNCGSYSHALKDCSKPRDHVAISNARKQHNLKKNLSNVNRGQNRYYQKTAGKFDDLKAGVLGSETRECLGLRENDPPPWLHRMRELGYPPGYLDEVEDEDKPSGITIFGDGEVKTDHEEGELPEKGAASPPRKKMTVEFPGINAPVPEKGDPWLWGSTPPQSSSGRHHHPSSDSRDRELLVNPGAEHYSSSRYHPYDHGGLATPGLVRSHSDRERRSSSSYYENPPPPPGEVGAWTPHAYSSRQHSSSSERHSRDRERERERDRHYYSSSSRR</sequence>
<protein>
    <submittedName>
        <fullName evidence="1">Uncharacterized protein</fullName>
    </submittedName>
</protein>
<dbReference type="EnsemblPlants" id="AVESA.00010b.r2.5DG0947640.1">
    <property type="protein sequence ID" value="AVESA.00010b.r2.5DG0947640.1.CDS"/>
    <property type="gene ID" value="AVESA.00010b.r2.5DG0947640"/>
</dbReference>
<accession>A0ACD5YEI3</accession>
<organism evidence="1 2">
    <name type="scientific">Avena sativa</name>
    <name type="common">Oat</name>
    <dbReference type="NCBI Taxonomy" id="4498"/>
    <lineage>
        <taxon>Eukaryota</taxon>
        <taxon>Viridiplantae</taxon>
        <taxon>Streptophyta</taxon>
        <taxon>Embryophyta</taxon>
        <taxon>Tracheophyta</taxon>
        <taxon>Spermatophyta</taxon>
        <taxon>Magnoliopsida</taxon>
        <taxon>Liliopsida</taxon>
        <taxon>Poales</taxon>
        <taxon>Poaceae</taxon>
        <taxon>BOP clade</taxon>
        <taxon>Pooideae</taxon>
        <taxon>Poodae</taxon>
        <taxon>Poeae</taxon>
        <taxon>Poeae Chloroplast Group 1 (Aveneae type)</taxon>
        <taxon>Aveninae</taxon>
        <taxon>Avena</taxon>
    </lineage>
</organism>
<keyword evidence="2" id="KW-1185">Reference proteome</keyword>
<reference evidence="1" key="1">
    <citation type="submission" date="2021-05" db="EMBL/GenBank/DDBJ databases">
        <authorList>
            <person name="Scholz U."/>
            <person name="Mascher M."/>
            <person name="Fiebig A."/>
        </authorList>
    </citation>
    <scope>NUCLEOTIDE SEQUENCE [LARGE SCALE GENOMIC DNA]</scope>
</reference>
<proteinExistence type="predicted"/>
<dbReference type="Proteomes" id="UP001732700">
    <property type="component" value="Chromosome 5D"/>
</dbReference>
<name>A0ACD5YEI3_AVESA</name>
<evidence type="ECO:0000313" key="2">
    <source>
        <dbReference type="Proteomes" id="UP001732700"/>
    </source>
</evidence>